<protein>
    <submittedName>
        <fullName evidence="1">Uncharacterized protein</fullName>
    </submittedName>
</protein>
<proteinExistence type="predicted"/>
<organism evidence="1 2">
    <name type="scientific">Blattamonas nauphoetae</name>
    <dbReference type="NCBI Taxonomy" id="2049346"/>
    <lineage>
        <taxon>Eukaryota</taxon>
        <taxon>Metamonada</taxon>
        <taxon>Preaxostyla</taxon>
        <taxon>Oxymonadida</taxon>
        <taxon>Blattamonas</taxon>
    </lineage>
</organism>
<sequence>MVLAQLRTATSIALINGLVNVEVTSRMKPAMSFLIRWESGSTMSTKCLQALSPSDGIFIVTKLKKQSPRKMWTQHLSQSQSTPAESGAARQVAEWAGAGFSTLFFWLRWFSYLPLVSPSTSLLGRSLELRSFHSFISGSEFHGW</sequence>
<comment type="caution">
    <text evidence="1">The sequence shown here is derived from an EMBL/GenBank/DDBJ whole genome shotgun (WGS) entry which is preliminary data.</text>
</comment>
<name>A0ABQ9WXN1_9EUKA</name>
<evidence type="ECO:0000313" key="2">
    <source>
        <dbReference type="Proteomes" id="UP001281761"/>
    </source>
</evidence>
<dbReference type="Proteomes" id="UP001281761">
    <property type="component" value="Unassembled WGS sequence"/>
</dbReference>
<reference evidence="1 2" key="1">
    <citation type="journal article" date="2022" name="bioRxiv">
        <title>Genomics of Preaxostyla Flagellates Illuminates Evolutionary Transitions and the Path Towards Mitochondrial Loss.</title>
        <authorList>
            <person name="Novak L.V.F."/>
            <person name="Treitli S.C."/>
            <person name="Pyrih J."/>
            <person name="Halakuc P."/>
            <person name="Pipaliya S.V."/>
            <person name="Vacek V."/>
            <person name="Brzon O."/>
            <person name="Soukal P."/>
            <person name="Eme L."/>
            <person name="Dacks J.B."/>
            <person name="Karnkowska A."/>
            <person name="Elias M."/>
            <person name="Hampl V."/>
        </authorList>
    </citation>
    <scope>NUCLEOTIDE SEQUENCE [LARGE SCALE GENOMIC DNA]</scope>
    <source>
        <strain evidence="1">NAU3</strain>
        <tissue evidence="1">Gut</tissue>
    </source>
</reference>
<dbReference type="EMBL" id="JARBJD010000308">
    <property type="protein sequence ID" value="KAK2944235.1"/>
    <property type="molecule type" value="Genomic_DNA"/>
</dbReference>
<evidence type="ECO:0000313" key="1">
    <source>
        <dbReference type="EMBL" id="KAK2944235.1"/>
    </source>
</evidence>
<gene>
    <name evidence="1" type="ORF">BLNAU_20845</name>
</gene>
<accession>A0ABQ9WXN1</accession>
<keyword evidence="2" id="KW-1185">Reference proteome</keyword>